<dbReference type="Pfam" id="PF16470">
    <property type="entry name" value="S8_pro-domain"/>
    <property type="match status" value="1"/>
</dbReference>
<dbReference type="InterPro" id="IPR038466">
    <property type="entry name" value="S8_pro-domain_sf"/>
</dbReference>
<evidence type="ECO:0000256" key="1">
    <source>
        <dbReference type="ARBA" id="ARBA00022670"/>
    </source>
</evidence>
<dbReference type="Proteomes" id="UP000085678">
    <property type="component" value="Unplaced"/>
</dbReference>
<evidence type="ECO:0000313" key="14">
    <source>
        <dbReference type="RefSeq" id="XP_013403777.1"/>
    </source>
</evidence>
<evidence type="ECO:0000313" key="13">
    <source>
        <dbReference type="Proteomes" id="UP000085678"/>
    </source>
</evidence>
<dbReference type="AlphaFoldDB" id="A0A1S3IZZ9"/>
<dbReference type="InterPro" id="IPR000209">
    <property type="entry name" value="Peptidase_S8/S53_dom"/>
</dbReference>
<keyword evidence="3 11" id="KW-0732">Signal</keyword>
<name>A0A1S3IZZ9_LINAN</name>
<keyword evidence="7" id="KW-0325">Glycoprotein</keyword>
<keyword evidence="1 9" id="KW-0645">Protease</keyword>
<evidence type="ECO:0000256" key="5">
    <source>
        <dbReference type="ARBA" id="ARBA00022825"/>
    </source>
</evidence>
<keyword evidence="4 9" id="KW-0378">Hydrolase</keyword>
<feature type="active site" description="Charge relay system" evidence="8 9">
    <location>
        <position position="382"/>
    </location>
</feature>
<evidence type="ECO:0000256" key="8">
    <source>
        <dbReference type="PIRSR" id="PIRSR615500-1"/>
    </source>
</evidence>
<keyword evidence="5 9" id="KW-0720">Serine protease</keyword>
<dbReference type="InterPro" id="IPR032815">
    <property type="entry name" value="S8_pro-domain"/>
</dbReference>
<dbReference type="SUPFAM" id="SSF49785">
    <property type="entry name" value="Galactose-binding domain-like"/>
    <property type="match status" value="1"/>
</dbReference>
<dbReference type="OrthoDB" id="300641at2759"/>
<evidence type="ECO:0000256" key="9">
    <source>
        <dbReference type="PROSITE-ProRule" id="PRU01240"/>
    </source>
</evidence>
<dbReference type="PROSITE" id="PS00136">
    <property type="entry name" value="SUBTILASE_ASP"/>
    <property type="match status" value="1"/>
</dbReference>
<dbReference type="GO" id="GO:0000139">
    <property type="term" value="C:Golgi membrane"/>
    <property type="evidence" value="ECO:0007669"/>
    <property type="project" value="TreeGrafter"/>
</dbReference>
<dbReference type="InterPro" id="IPR034182">
    <property type="entry name" value="Kexin/furin"/>
</dbReference>
<dbReference type="PANTHER" id="PTHR42884">
    <property type="entry name" value="PROPROTEIN CONVERTASE SUBTILISIN/KEXIN-RELATED"/>
    <property type="match status" value="1"/>
</dbReference>
<proteinExistence type="inferred from homology"/>
<dbReference type="Pfam" id="PF00082">
    <property type="entry name" value="Peptidase_S8"/>
    <property type="match status" value="1"/>
</dbReference>
<evidence type="ECO:0000256" key="11">
    <source>
        <dbReference type="SAM" id="SignalP"/>
    </source>
</evidence>
<dbReference type="RefSeq" id="XP_013403777.1">
    <property type="nucleotide sequence ID" value="XM_013548323.2"/>
</dbReference>
<evidence type="ECO:0000256" key="7">
    <source>
        <dbReference type="ARBA" id="ARBA00023180"/>
    </source>
</evidence>
<feature type="non-terminal residue" evidence="14">
    <location>
        <position position="740"/>
    </location>
</feature>
<dbReference type="Gene3D" id="3.30.70.850">
    <property type="entry name" value="Peptidase S8, pro-domain"/>
    <property type="match status" value="1"/>
</dbReference>
<dbReference type="InterPro" id="IPR023827">
    <property type="entry name" value="Peptidase_S8_Asp-AS"/>
</dbReference>
<evidence type="ECO:0000256" key="2">
    <source>
        <dbReference type="ARBA" id="ARBA00022685"/>
    </source>
</evidence>
<dbReference type="PROSITE" id="PS51892">
    <property type="entry name" value="SUBTILASE"/>
    <property type="match status" value="1"/>
</dbReference>
<dbReference type="CDD" id="cd04059">
    <property type="entry name" value="Peptidases_S8_Protein_convertases_Kexins_Furin-like"/>
    <property type="match status" value="1"/>
</dbReference>
<evidence type="ECO:0000256" key="3">
    <source>
        <dbReference type="ARBA" id="ARBA00022729"/>
    </source>
</evidence>
<dbReference type="FunFam" id="3.30.70.850:FF:000001">
    <property type="entry name" value="Proprotein convertase subtilisin/kexin type 5"/>
    <property type="match status" value="1"/>
</dbReference>
<dbReference type="InterPro" id="IPR036852">
    <property type="entry name" value="Peptidase_S8/S53_dom_sf"/>
</dbReference>
<gene>
    <name evidence="14" type="primary">LOC106169035</name>
</gene>
<dbReference type="KEGG" id="lak:106169035"/>
<protein>
    <submittedName>
        <fullName evidence="14">PC3-like endoprotease variant B</fullName>
    </submittedName>
</protein>
<dbReference type="STRING" id="7574.A0A1S3IZZ9"/>
<dbReference type="SUPFAM" id="SSF52743">
    <property type="entry name" value="Subtilisin-like"/>
    <property type="match status" value="1"/>
</dbReference>
<feature type="chain" id="PRO_5010360036" evidence="11">
    <location>
        <begin position="20"/>
        <end position="740"/>
    </location>
</feature>
<evidence type="ECO:0000256" key="6">
    <source>
        <dbReference type="ARBA" id="ARBA00023145"/>
    </source>
</evidence>
<dbReference type="Gene3D" id="2.60.120.260">
    <property type="entry name" value="Galactose-binding domain-like"/>
    <property type="match status" value="1"/>
</dbReference>
<dbReference type="InterPro" id="IPR015500">
    <property type="entry name" value="Peptidase_S8_subtilisin-rel"/>
</dbReference>
<reference evidence="14" key="1">
    <citation type="journal article" date="2015" name="Nat. Commun.">
        <title>The Lingula genome provides insights into brachiopod evolution and the origin of phosphate biomineralization.</title>
        <authorList>
            <person name="Luo Y.J."/>
            <person name="Takeuchi T."/>
            <person name="Koyanagi R."/>
            <person name="Yamada L."/>
            <person name="Kanda M."/>
            <person name="Khalturina M."/>
            <person name="Fujie M."/>
            <person name="Yamasaki S.I."/>
            <person name="Endo K."/>
            <person name="Satoh N."/>
        </authorList>
    </citation>
    <scope>NUCLEOTIDE SEQUENCE</scope>
</reference>
<dbReference type="Gene3D" id="3.40.50.200">
    <property type="entry name" value="Peptidase S8/S53 domain"/>
    <property type="match status" value="1"/>
</dbReference>
<sequence>MTTAAIVAILWCLVTVTTSSGTLDESVQNIDGDTEDGYTNVWAVEIAGGEDVARRLALKHGFEHIAKIYDDYYMFEHKDVPDFDRYSSEEKHGTLSSDPEVKWLKQQKVVKRSLFGQTPGGTLGVHDDRWRDQEWYLNNTVLGMNIVEAWERCRTGQGVNVAVVDDGIDYTNYDLARNFDLFNSYDMQVDRKTPMPGIASDSHGTSAAGIIGAEANDFCGVGIAFDANIAGIRIFGNKRITDALEARALTYNMETVDVYSCSWGMARTGFDLKAIGELSKGAMKKGATEGRGGKGSIYVFASGNGGTNDDSCAYDGFANSIYTIPVGGLTHRGRKLPTGEKCSAMMATAYSKSSMEPNRWYDKIFTTGYGQWTCADDFGESSAAAPMVAAVIALALEANPSLTSRDVMHLITRSARSDFARYDPDSGWFVNGAGFHVSSTFGFGLLDAAKMVDFAERWQNVPEQTKCSKQMTGINGKLPGTTTVDFRSCDIKFVEHVEVFVFVYFAGRGYVKMELESPVGTRSLMIPGRKNDLWSRYLELNVSSVQFWGEQGTGDWKVHIGSIYPDQNHTGTLFDLTVNIYGTKDGFPVKLSTTNNNTCNQGVVSGFVPTPYPPSRARPTDVHRPTPAPSTTMAPTVTSTRQAESTTKKTLFSCRCSFLDTIQSYKFRFVSGSVGLEVSCPTDLTTTQYSTCTFISSPLKGWPPGNQACNCSSVDLNKDTGTWLVTYPDVEFRLQVLCPV</sequence>
<dbReference type="InterPro" id="IPR002884">
    <property type="entry name" value="P_dom"/>
</dbReference>
<evidence type="ECO:0000256" key="4">
    <source>
        <dbReference type="ARBA" id="ARBA00022801"/>
    </source>
</evidence>
<dbReference type="GO" id="GO:0016486">
    <property type="term" value="P:peptide hormone processing"/>
    <property type="evidence" value="ECO:0007669"/>
    <property type="project" value="TreeGrafter"/>
</dbReference>
<feature type="active site" description="Charge relay system" evidence="8 9">
    <location>
        <position position="203"/>
    </location>
</feature>
<dbReference type="GeneID" id="106169035"/>
<dbReference type="Pfam" id="PF01483">
    <property type="entry name" value="P_proprotein"/>
    <property type="match status" value="1"/>
</dbReference>
<evidence type="ECO:0000256" key="10">
    <source>
        <dbReference type="SAM" id="MobiDB-lite"/>
    </source>
</evidence>
<accession>A0A1S3IZZ9</accession>
<keyword evidence="13" id="KW-1185">Reference proteome</keyword>
<feature type="domain" description="P/Homo B" evidence="12">
    <location>
        <begin position="460"/>
        <end position="586"/>
    </location>
</feature>
<reference evidence="14" key="2">
    <citation type="submission" date="2025-08" db="UniProtKB">
        <authorList>
            <consortium name="RefSeq"/>
        </authorList>
    </citation>
    <scope>IDENTIFICATION</scope>
</reference>
<dbReference type="SUPFAM" id="SSF54897">
    <property type="entry name" value="Protease propeptides/inhibitors"/>
    <property type="match status" value="1"/>
</dbReference>
<feature type="active site" description="Charge relay system" evidence="8 9">
    <location>
        <position position="165"/>
    </location>
</feature>
<dbReference type="PRINTS" id="PR00723">
    <property type="entry name" value="SUBTILISIN"/>
</dbReference>
<dbReference type="PROSITE" id="PS51829">
    <property type="entry name" value="P_HOMO_B"/>
    <property type="match status" value="1"/>
</dbReference>
<keyword evidence="6" id="KW-0865">Zymogen</keyword>
<feature type="region of interest" description="Disordered" evidence="10">
    <location>
        <begin position="610"/>
        <end position="641"/>
    </location>
</feature>
<dbReference type="InterPro" id="IPR008979">
    <property type="entry name" value="Galactose-bd-like_sf"/>
</dbReference>
<feature type="compositionally biased region" description="Low complexity" evidence="10">
    <location>
        <begin position="629"/>
        <end position="640"/>
    </location>
</feature>
<keyword evidence="2" id="KW-0165">Cleavage on pair of basic residues</keyword>
<dbReference type="GO" id="GO:0004252">
    <property type="term" value="F:serine-type endopeptidase activity"/>
    <property type="evidence" value="ECO:0007669"/>
    <property type="project" value="UniProtKB-UniRule"/>
</dbReference>
<organism evidence="13 14">
    <name type="scientific">Lingula anatina</name>
    <name type="common">Brachiopod</name>
    <name type="synonym">Lingula unguis</name>
    <dbReference type="NCBI Taxonomy" id="7574"/>
    <lineage>
        <taxon>Eukaryota</taxon>
        <taxon>Metazoa</taxon>
        <taxon>Spiralia</taxon>
        <taxon>Lophotrochozoa</taxon>
        <taxon>Brachiopoda</taxon>
        <taxon>Linguliformea</taxon>
        <taxon>Lingulata</taxon>
        <taxon>Lingulida</taxon>
        <taxon>Linguloidea</taxon>
        <taxon>Lingulidae</taxon>
        <taxon>Lingula</taxon>
    </lineage>
</organism>
<dbReference type="PANTHER" id="PTHR42884:SF31">
    <property type="entry name" value="PROPROTEIN CONVERTASE SUBTILISIN_KEXIN TYPE 5"/>
    <property type="match status" value="1"/>
</dbReference>
<evidence type="ECO:0000259" key="12">
    <source>
        <dbReference type="PROSITE" id="PS51829"/>
    </source>
</evidence>
<dbReference type="InParanoid" id="A0A1S3IZZ9"/>
<dbReference type="GO" id="GO:0005802">
    <property type="term" value="C:trans-Golgi network"/>
    <property type="evidence" value="ECO:0007669"/>
    <property type="project" value="TreeGrafter"/>
</dbReference>
<comment type="similarity">
    <text evidence="9">Belongs to the peptidase S8 family.</text>
</comment>
<feature type="signal peptide" evidence="11">
    <location>
        <begin position="1"/>
        <end position="19"/>
    </location>
</feature>